<dbReference type="Pfam" id="PF02302">
    <property type="entry name" value="PTS_IIB"/>
    <property type="match status" value="1"/>
</dbReference>
<dbReference type="InterPro" id="IPR036095">
    <property type="entry name" value="PTS_EIIB-like_sf"/>
</dbReference>
<gene>
    <name evidence="3" type="ORF">JF76_02830</name>
</gene>
<sequence>MKKMLIMCGAGHATSTIVHAKVNDWLKENGFENDVEIKQSAVSQEVENIQNGNYDIVISTTIVPDEIKDKVINGVALLTGVGTDQVWDKVKAAIES</sequence>
<accession>A0A0F4LL31</accession>
<name>A0A0F4LL31_9LACO</name>
<dbReference type="PATRIC" id="fig|1218493.3.peg.300"/>
<dbReference type="InterPro" id="IPR013011">
    <property type="entry name" value="PTS_EIIB_2"/>
</dbReference>
<evidence type="ECO:0000313" key="4">
    <source>
        <dbReference type="Proteomes" id="UP000033533"/>
    </source>
</evidence>
<protein>
    <submittedName>
        <fullName evidence="3">PTS Gat IIB</fullName>
    </submittedName>
</protein>
<evidence type="ECO:0000256" key="1">
    <source>
        <dbReference type="ARBA" id="ARBA00022679"/>
    </source>
</evidence>
<reference evidence="3 4" key="1">
    <citation type="submission" date="2014-12" db="EMBL/GenBank/DDBJ databases">
        <title>Comparative genomics of the lactic acid bacteria isolated from the honey bee gut.</title>
        <authorList>
            <person name="Ellegaard K.M."/>
            <person name="Tamarit D."/>
            <person name="Javelind E."/>
            <person name="Olofsson T."/>
            <person name="Andersson S.G."/>
            <person name="Vasquez A."/>
        </authorList>
    </citation>
    <scope>NUCLEOTIDE SEQUENCE [LARGE SCALE GENOMIC DNA]</scope>
    <source>
        <strain evidence="3 4">Biut2</strain>
    </source>
</reference>
<proteinExistence type="predicted"/>
<dbReference type="GO" id="GO:0008982">
    <property type="term" value="F:protein-N(PI)-phosphohistidine-sugar phosphotransferase activity"/>
    <property type="evidence" value="ECO:0007669"/>
    <property type="project" value="InterPro"/>
</dbReference>
<dbReference type="GO" id="GO:0009401">
    <property type="term" value="P:phosphoenolpyruvate-dependent sugar phosphotransferase system"/>
    <property type="evidence" value="ECO:0007669"/>
    <property type="project" value="InterPro"/>
</dbReference>
<dbReference type="Proteomes" id="UP000033533">
    <property type="component" value="Unassembled WGS sequence"/>
</dbReference>
<dbReference type="HOGENOM" id="CLU_159248_3_3_9"/>
<dbReference type="RefSeq" id="WP_045927498.1">
    <property type="nucleotide sequence ID" value="NZ_JBHSZS010000005.1"/>
</dbReference>
<evidence type="ECO:0000313" key="3">
    <source>
        <dbReference type="EMBL" id="KJY59018.1"/>
    </source>
</evidence>
<comment type="caution">
    <text evidence="3">The sequence shown here is derived from an EMBL/GenBank/DDBJ whole genome shotgun (WGS) entry which is preliminary data.</text>
</comment>
<dbReference type="PROSITE" id="PS51099">
    <property type="entry name" value="PTS_EIIB_TYPE_2"/>
    <property type="match status" value="1"/>
</dbReference>
<dbReference type="InterPro" id="IPR003501">
    <property type="entry name" value="PTS_EIIB_2/3"/>
</dbReference>
<dbReference type="Gene3D" id="3.40.50.2300">
    <property type="match status" value="1"/>
</dbReference>
<dbReference type="OrthoDB" id="6505030at2"/>
<dbReference type="SUPFAM" id="SSF52794">
    <property type="entry name" value="PTS system IIB component-like"/>
    <property type="match status" value="1"/>
</dbReference>
<feature type="domain" description="PTS EIIB type-2" evidence="2">
    <location>
        <begin position="2"/>
        <end position="96"/>
    </location>
</feature>
<keyword evidence="1" id="KW-0808">Transferase</keyword>
<evidence type="ECO:0000259" key="2">
    <source>
        <dbReference type="PROSITE" id="PS51099"/>
    </source>
</evidence>
<dbReference type="CDD" id="cd05566">
    <property type="entry name" value="PTS_IIB_galactitol"/>
    <property type="match status" value="1"/>
</dbReference>
<dbReference type="STRING" id="1218493.JF76_02830"/>
<dbReference type="AlphaFoldDB" id="A0A0F4LL31"/>
<organism evidence="3 4">
    <name type="scientific">Lactobacillus kullabergensis</name>
    <dbReference type="NCBI Taxonomy" id="1218493"/>
    <lineage>
        <taxon>Bacteria</taxon>
        <taxon>Bacillati</taxon>
        <taxon>Bacillota</taxon>
        <taxon>Bacilli</taxon>
        <taxon>Lactobacillales</taxon>
        <taxon>Lactobacillaceae</taxon>
        <taxon>Lactobacillus</taxon>
    </lineage>
</organism>
<dbReference type="EMBL" id="JXBY01000005">
    <property type="protein sequence ID" value="KJY59018.1"/>
    <property type="molecule type" value="Genomic_DNA"/>
</dbReference>